<dbReference type="InterPro" id="IPR029063">
    <property type="entry name" value="SAM-dependent_MTases_sf"/>
</dbReference>
<accession>A0AAE3QRK9</accession>
<dbReference type="PIRSF" id="PIRSF000410">
    <property type="entry name" value="CheR"/>
    <property type="match status" value="1"/>
</dbReference>
<sequence length="294" mass="34469">MSLVKPSYVLCMNVLEENPYILQMDTASFQRISAYISKEYGIKLPESKKPMLQGRLNKKIRSLGMTSYKEFIDYIFSEEGKKHELYNVVDLITTNKTDFYRESAHFHFLTNEFLPRYQSKRGRSPLKIWSSACSTGEEPYTIIMEMEEYKKRYPDFSYSLLASDISIRALQAAYQGIYEQSKISSIPLDIRRTYFLQSKTDPQVFRIKPVYRKKIIYKRINLMEDSFGLLKADYDIIFCRNVLIYFNKLTQEEVIGKLCQHLRPGGLLFLGHSESILGMQLPLKQIKPTLFQKV</sequence>
<organism evidence="7 8">
    <name type="scientific">Xanthocytophaga flava</name>
    <dbReference type="NCBI Taxonomy" id="3048013"/>
    <lineage>
        <taxon>Bacteria</taxon>
        <taxon>Pseudomonadati</taxon>
        <taxon>Bacteroidota</taxon>
        <taxon>Cytophagia</taxon>
        <taxon>Cytophagales</taxon>
        <taxon>Rhodocytophagaceae</taxon>
        <taxon>Xanthocytophaga</taxon>
    </lineage>
</organism>
<dbReference type="SUPFAM" id="SSF47757">
    <property type="entry name" value="Chemotaxis receptor methyltransferase CheR, N-terminal domain"/>
    <property type="match status" value="1"/>
</dbReference>
<keyword evidence="3 7" id="KW-0489">Methyltransferase</keyword>
<reference evidence="7" key="1">
    <citation type="submission" date="2023-05" db="EMBL/GenBank/DDBJ databases">
        <authorList>
            <person name="Zhang X."/>
        </authorList>
    </citation>
    <scope>NUCLEOTIDE SEQUENCE</scope>
    <source>
        <strain evidence="7">YF14B1</strain>
    </source>
</reference>
<comment type="catalytic activity">
    <reaction evidence="1">
        <text>L-glutamyl-[protein] + S-adenosyl-L-methionine = [protein]-L-glutamate 5-O-methyl ester + S-adenosyl-L-homocysteine</text>
        <dbReference type="Rhea" id="RHEA:24452"/>
        <dbReference type="Rhea" id="RHEA-COMP:10208"/>
        <dbReference type="Rhea" id="RHEA-COMP:10311"/>
        <dbReference type="ChEBI" id="CHEBI:29973"/>
        <dbReference type="ChEBI" id="CHEBI:57856"/>
        <dbReference type="ChEBI" id="CHEBI:59789"/>
        <dbReference type="ChEBI" id="CHEBI:82795"/>
        <dbReference type="EC" id="2.1.1.80"/>
    </reaction>
</comment>
<dbReference type="AlphaFoldDB" id="A0AAE3QRK9"/>
<evidence type="ECO:0000313" key="7">
    <source>
        <dbReference type="EMBL" id="MDJ1481930.1"/>
    </source>
</evidence>
<evidence type="ECO:0000256" key="4">
    <source>
        <dbReference type="ARBA" id="ARBA00022679"/>
    </source>
</evidence>
<dbReference type="SMART" id="SM00138">
    <property type="entry name" value="MeTrc"/>
    <property type="match status" value="1"/>
</dbReference>
<dbReference type="InterPro" id="IPR036804">
    <property type="entry name" value="CheR_N_sf"/>
</dbReference>
<dbReference type="PANTHER" id="PTHR24422">
    <property type="entry name" value="CHEMOTAXIS PROTEIN METHYLTRANSFERASE"/>
    <property type="match status" value="1"/>
</dbReference>
<dbReference type="PROSITE" id="PS50123">
    <property type="entry name" value="CHER"/>
    <property type="match status" value="1"/>
</dbReference>
<dbReference type="InterPro" id="IPR050903">
    <property type="entry name" value="Bact_Chemotaxis_MeTrfase"/>
</dbReference>
<dbReference type="RefSeq" id="WP_313980381.1">
    <property type="nucleotide sequence ID" value="NZ_JASJOS010000006.1"/>
</dbReference>
<dbReference type="InterPro" id="IPR000780">
    <property type="entry name" value="CheR_MeTrfase"/>
</dbReference>
<protein>
    <recommendedName>
        <fullName evidence="2">protein-glutamate O-methyltransferase</fullName>
        <ecNumber evidence="2">2.1.1.80</ecNumber>
    </recommendedName>
</protein>
<proteinExistence type="predicted"/>
<dbReference type="GO" id="GO:0008983">
    <property type="term" value="F:protein-glutamate O-methyltransferase activity"/>
    <property type="evidence" value="ECO:0007669"/>
    <property type="project" value="UniProtKB-EC"/>
</dbReference>
<dbReference type="GO" id="GO:0032259">
    <property type="term" value="P:methylation"/>
    <property type="evidence" value="ECO:0007669"/>
    <property type="project" value="UniProtKB-KW"/>
</dbReference>
<feature type="domain" description="CheR-type methyltransferase" evidence="6">
    <location>
        <begin position="17"/>
        <end position="294"/>
    </location>
</feature>
<evidence type="ECO:0000256" key="3">
    <source>
        <dbReference type="ARBA" id="ARBA00022603"/>
    </source>
</evidence>
<dbReference type="InterPro" id="IPR022641">
    <property type="entry name" value="CheR_N"/>
</dbReference>
<dbReference type="InterPro" id="IPR026024">
    <property type="entry name" value="Chemotaxis_MeTrfase_CheR"/>
</dbReference>
<comment type="caution">
    <text evidence="7">The sequence shown here is derived from an EMBL/GenBank/DDBJ whole genome shotgun (WGS) entry which is preliminary data.</text>
</comment>
<evidence type="ECO:0000259" key="6">
    <source>
        <dbReference type="PROSITE" id="PS50123"/>
    </source>
</evidence>
<dbReference type="EC" id="2.1.1.80" evidence="2"/>
<keyword evidence="5" id="KW-0949">S-adenosyl-L-methionine</keyword>
<evidence type="ECO:0000256" key="1">
    <source>
        <dbReference type="ARBA" id="ARBA00001541"/>
    </source>
</evidence>
<dbReference type="EMBL" id="JASJOS010000006">
    <property type="protein sequence ID" value="MDJ1481930.1"/>
    <property type="molecule type" value="Genomic_DNA"/>
</dbReference>
<gene>
    <name evidence="7" type="ORF">QNI16_15625</name>
</gene>
<dbReference type="Proteomes" id="UP001241110">
    <property type="component" value="Unassembled WGS sequence"/>
</dbReference>
<dbReference type="Pfam" id="PF03705">
    <property type="entry name" value="CheR_N"/>
    <property type="match status" value="1"/>
</dbReference>
<dbReference type="Pfam" id="PF01739">
    <property type="entry name" value="CheR"/>
    <property type="match status" value="1"/>
</dbReference>
<evidence type="ECO:0000256" key="2">
    <source>
        <dbReference type="ARBA" id="ARBA00012534"/>
    </source>
</evidence>
<dbReference type="InterPro" id="IPR022642">
    <property type="entry name" value="CheR_C"/>
</dbReference>
<dbReference type="PANTHER" id="PTHR24422:SF26">
    <property type="entry name" value="CHEMOTAXIS PROTEIN METHYLTRANSFERASE"/>
    <property type="match status" value="1"/>
</dbReference>
<name>A0AAE3QRK9_9BACT</name>
<evidence type="ECO:0000256" key="5">
    <source>
        <dbReference type="ARBA" id="ARBA00022691"/>
    </source>
</evidence>
<keyword evidence="4" id="KW-0808">Transferase</keyword>
<evidence type="ECO:0000313" key="8">
    <source>
        <dbReference type="Proteomes" id="UP001241110"/>
    </source>
</evidence>
<dbReference type="Gene3D" id="3.40.50.150">
    <property type="entry name" value="Vaccinia Virus protein VP39"/>
    <property type="match status" value="1"/>
</dbReference>
<dbReference type="SUPFAM" id="SSF53335">
    <property type="entry name" value="S-adenosyl-L-methionine-dependent methyltransferases"/>
    <property type="match status" value="1"/>
</dbReference>
<dbReference type="PRINTS" id="PR00996">
    <property type="entry name" value="CHERMTFRASE"/>
</dbReference>
<dbReference type="Gene3D" id="1.10.155.10">
    <property type="entry name" value="Chemotaxis receptor methyltransferase CheR, N-terminal domain"/>
    <property type="match status" value="1"/>
</dbReference>